<keyword evidence="1" id="KW-0540">Nuclease</keyword>
<name>A0A855Y6P8_9BACL</name>
<dbReference type="Pfam" id="PF09665">
    <property type="entry name" value="RE_Alw26IDE"/>
    <property type="match status" value="1"/>
</dbReference>
<dbReference type="EMBL" id="QGTZ01000008">
    <property type="protein sequence ID" value="PWW37887.1"/>
    <property type="molecule type" value="Genomic_DNA"/>
</dbReference>
<accession>A0A855Y6P8</accession>
<dbReference type="AlphaFoldDB" id="A0A855Y6P8"/>
<dbReference type="RefSeq" id="WP_110000377.1">
    <property type="nucleotide sequence ID" value="NZ_QGTZ01000008.1"/>
</dbReference>
<dbReference type="Proteomes" id="UP000247078">
    <property type="component" value="Unassembled WGS sequence"/>
</dbReference>
<dbReference type="NCBIfam" id="TIGR02986">
    <property type="entry name" value="restrict_Alw26I"/>
    <property type="match status" value="1"/>
</dbReference>
<comment type="caution">
    <text evidence="1">The sequence shown here is derived from an EMBL/GenBank/DDBJ whole genome shotgun (WGS) entry which is preliminary data.</text>
</comment>
<organism evidence="1 2">
    <name type="scientific">Paenibacillus pabuli</name>
    <dbReference type="NCBI Taxonomy" id="1472"/>
    <lineage>
        <taxon>Bacteria</taxon>
        <taxon>Bacillati</taxon>
        <taxon>Bacillota</taxon>
        <taxon>Bacilli</taxon>
        <taxon>Bacillales</taxon>
        <taxon>Paenibacillaceae</taxon>
        <taxon>Paenibacillus</taxon>
    </lineage>
</organism>
<keyword evidence="1" id="KW-0378">Hydrolase</keyword>
<protein>
    <submittedName>
        <fullName evidence="1">Alw26I/Eco31I/Esp3I family type II restriction endonuclease</fullName>
    </submittedName>
</protein>
<dbReference type="GO" id="GO:0004519">
    <property type="term" value="F:endonuclease activity"/>
    <property type="evidence" value="ECO:0007669"/>
    <property type="project" value="UniProtKB-KW"/>
</dbReference>
<sequence>MAKGADYKVGHPNFLKYEKFIINHLNYKGMPDVYYDGDKVQWEAPSNRKGGKFKDTHVKRKDWWNKKALSLGIDTNTGEWISKTAKEIHPTMMKPCKRCGLELDLRYSYVTEKMIKRVTKLSYFEHTFGFKFPEHVIFFVQRLHIHYGDIIFKDLPNLLKSKHVSEIPILPQSIDAWLQWIEEVLIPSEPKGLLSPGAMSNAPDRLDGFHTLNLCCRQKADSGRFKNNLKLYANDRRAFEHWVEGDWVTADRLMGIIRSDSKLGDTSCLFDGNGSEHVKPCAADHIGPISLGFCHRPEFQFLCNSCNSSKGNRMFVSDVNHLIRVEEAGEKVISWYAKELWDRKKSHISTSEEALRLSKMLRDNRYTFMNILNRLVAEGHYAFLSTFLELERAEFNVKIKEVSVKNHITHIEEIEKNPKENLYVREQQARRLRIAFETLEMYASKVERNALLVTSNEIDEKIIESLKALKAVPEEIHLINEALRKQFEGEKVSEEVLREIAGCISSEHRELASFRKARGHLEDAMHLVAEQLDAAWENDRYTRTLSDSIELLFRD</sequence>
<proteinExistence type="predicted"/>
<evidence type="ECO:0000313" key="1">
    <source>
        <dbReference type="EMBL" id="PWW37887.1"/>
    </source>
</evidence>
<reference evidence="1 2" key="1">
    <citation type="submission" date="2018-05" db="EMBL/GenBank/DDBJ databases">
        <title>Freshwater and sediment microbial communities from various areas in North America, analyzing microbe dynamics in response to fracking.</title>
        <authorList>
            <person name="Lamendella R."/>
        </authorList>
    </citation>
    <scope>NUCLEOTIDE SEQUENCE [LARGE SCALE GENOMIC DNA]</scope>
    <source>
        <strain evidence="1 2">DB-3</strain>
    </source>
</reference>
<evidence type="ECO:0000313" key="2">
    <source>
        <dbReference type="Proteomes" id="UP000247078"/>
    </source>
</evidence>
<gene>
    <name evidence="1" type="ORF">DET56_10880</name>
</gene>
<dbReference type="InterPro" id="IPR014328">
    <property type="entry name" value="Restrct_endonuc_II_Alw26I"/>
</dbReference>
<keyword evidence="1" id="KW-0255">Endonuclease</keyword>